<dbReference type="PRINTS" id="PR00455">
    <property type="entry name" value="HTHTETR"/>
</dbReference>
<reference evidence="6 7" key="1">
    <citation type="submission" date="2015-12" db="EMBL/GenBank/DDBJ databases">
        <title>Genome sequence of Tistrella mobilis MCCC 1A02139.</title>
        <authorList>
            <person name="Lu L."/>
            <person name="Lai Q."/>
            <person name="Shao Z."/>
            <person name="Qian P."/>
        </authorList>
    </citation>
    <scope>NUCLEOTIDE SEQUENCE [LARGE SCALE GENOMIC DNA]</scope>
    <source>
        <strain evidence="6 7">MCCC 1A02139</strain>
    </source>
</reference>
<comment type="caution">
    <text evidence="6">The sequence shown here is derived from an EMBL/GenBank/DDBJ whole genome shotgun (WGS) entry which is preliminary data.</text>
</comment>
<dbReference type="RefSeq" id="WP_062767926.1">
    <property type="nucleotide sequence ID" value="NZ_CP121045.1"/>
</dbReference>
<keyword evidence="1" id="KW-0805">Transcription regulation</keyword>
<dbReference type="PROSITE" id="PS50977">
    <property type="entry name" value="HTH_TETR_2"/>
    <property type="match status" value="1"/>
</dbReference>
<dbReference type="PANTHER" id="PTHR30055:SF151">
    <property type="entry name" value="TRANSCRIPTIONAL REGULATORY PROTEIN"/>
    <property type="match status" value="1"/>
</dbReference>
<dbReference type="Pfam" id="PF17935">
    <property type="entry name" value="TetR_C_27"/>
    <property type="match status" value="1"/>
</dbReference>
<feature type="domain" description="HTH tetR-type" evidence="5">
    <location>
        <begin position="5"/>
        <end position="65"/>
    </location>
</feature>
<dbReference type="EMBL" id="LPZR01000197">
    <property type="protein sequence ID" value="KYO50467.1"/>
    <property type="molecule type" value="Genomic_DNA"/>
</dbReference>
<dbReference type="Pfam" id="PF00440">
    <property type="entry name" value="TetR_N"/>
    <property type="match status" value="1"/>
</dbReference>
<evidence type="ECO:0000313" key="7">
    <source>
        <dbReference type="Proteomes" id="UP000075787"/>
    </source>
</evidence>
<name>A0A162K4H7_9PROT</name>
<dbReference type="GeneID" id="97243081"/>
<dbReference type="SUPFAM" id="SSF48498">
    <property type="entry name" value="Tetracyclin repressor-like, C-terminal domain"/>
    <property type="match status" value="1"/>
</dbReference>
<dbReference type="SUPFAM" id="SSF46689">
    <property type="entry name" value="Homeodomain-like"/>
    <property type="match status" value="1"/>
</dbReference>
<dbReference type="InterPro" id="IPR001647">
    <property type="entry name" value="HTH_TetR"/>
</dbReference>
<accession>A0A162K4H7</accession>
<dbReference type="GO" id="GO:0000976">
    <property type="term" value="F:transcription cis-regulatory region binding"/>
    <property type="evidence" value="ECO:0007669"/>
    <property type="project" value="TreeGrafter"/>
</dbReference>
<keyword evidence="3" id="KW-0804">Transcription</keyword>
<gene>
    <name evidence="6" type="ORF">AUP44_12655</name>
</gene>
<dbReference type="AlphaFoldDB" id="A0A162K4H7"/>
<dbReference type="Gene3D" id="1.10.357.10">
    <property type="entry name" value="Tetracycline Repressor, domain 2"/>
    <property type="match status" value="1"/>
</dbReference>
<evidence type="ECO:0000256" key="4">
    <source>
        <dbReference type="PROSITE-ProRule" id="PRU00335"/>
    </source>
</evidence>
<evidence type="ECO:0000313" key="6">
    <source>
        <dbReference type="EMBL" id="KYO50467.1"/>
    </source>
</evidence>
<dbReference type="PANTHER" id="PTHR30055">
    <property type="entry name" value="HTH-TYPE TRANSCRIPTIONAL REGULATOR RUTR"/>
    <property type="match status" value="1"/>
</dbReference>
<dbReference type="Proteomes" id="UP000075787">
    <property type="component" value="Unassembled WGS sequence"/>
</dbReference>
<dbReference type="OrthoDB" id="9802802at2"/>
<dbReference type="PROSITE" id="PS01081">
    <property type="entry name" value="HTH_TETR_1"/>
    <property type="match status" value="1"/>
</dbReference>
<evidence type="ECO:0000256" key="1">
    <source>
        <dbReference type="ARBA" id="ARBA00023015"/>
    </source>
</evidence>
<protein>
    <submittedName>
        <fullName evidence="6">TetR family transcriptional regulator</fullName>
    </submittedName>
</protein>
<dbReference type="GO" id="GO:0003700">
    <property type="term" value="F:DNA-binding transcription factor activity"/>
    <property type="evidence" value="ECO:0007669"/>
    <property type="project" value="TreeGrafter"/>
</dbReference>
<dbReference type="InterPro" id="IPR050109">
    <property type="entry name" value="HTH-type_TetR-like_transc_reg"/>
</dbReference>
<dbReference type="InterPro" id="IPR009057">
    <property type="entry name" value="Homeodomain-like_sf"/>
</dbReference>
<feature type="DNA-binding region" description="H-T-H motif" evidence="4">
    <location>
        <begin position="28"/>
        <end position="47"/>
    </location>
</feature>
<dbReference type="InterPro" id="IPR023772">
    <property type="entry name" value="DNA-bd_HTH_TetR-type_CS"/>
</dbReference>
<dbReference type="InterPro" id="IPR036271">
    <property type="entry name" value="Tet_transcr_reg_TetR-rel_C_sf"/>
</dbReference>
<organism evidence="6 7">
    <name type="scientific">Tistrella mobilis</name>
    <dbReference type="NCBI Taxonomy" id="171437"/>
    <lineage>
        <taxon>Bacteria</taxon>
        <taxon>Pseudomonadati</taxon>
        <taxon>Pseudomonadota</taxon>
        <taxon>Alphaproteobacteria</taxon>
        <taxon>Geminicoccales</taxon>
        <taxon>Geminicoccaceae</taxon>
        <taxon>Tistrella</taxon>
    </lineage>
</organism>
<evidence type="ECO:0000259" key="5">
    <source>
        <dbReference type="PROSITE" id="PS50977"/>
    </source>
</evidence>
<proteinExistence type="predicted"/>
<keyword evidence="2 4" id="KW-0238">DNA-binding</keyword>
<dbReference type="InterPro" id="IPR041478">
    <property type="entry name" value="TetR_C_27"/>
</dbReference>
<evidence type="ECO:0000256" key="2">
    <source>
        <dbReference type="ARBA" id="ARBA00023125"/>
    </source>
</evidence>
<evidence type="ECO:0000256" key="3">
    <source>
        <dbReference type="ARBA" id="ARBA00023163"/>
    </source>
</evidence>
<sequence length="198" mass="22033">MADGALTPEQILDTAEDVLRRFGLQKTTVVDVARALGVSHGSIYRHFPSKTALREAVASRWLARVSEPLGEIAAETGPALPRLRRWLERLIRIKRGKVLDDPELFAVYHALADEADAVVQEHVGKLVDQISRMLSDGMVTGEVRFSDPRAMAWAVLRTTMVFHHPAHVGHWSLPEADVDRAFDDIFDLITRGLTPPEA</sequence>